<dbReference type="GO" id="GO:0003677">
    <property type="term" value="F:DNA binding"/>
    <property type="evidence" value="ECO:0007669"/>
    <property type="project" value="UniProtKB-KW"/>
</dbReference>
<dbReference type="PANTHER" id="PTHR24567:SF28">
    <property type="entry name" value="LISTERIOLYSIN REGULATORY PROTEIN"/>
    <property type="match status" value="1"/>
</dbReference>
<evidence type="ECO:0000313" key="6">
    <source>
        <dbReference type="EMBL" id="KXG74331.1"/>
    </source>
</evidence>
<dbReference type="InterPro" id="IPR036388">
    <property type="entry name" value="WH-like_DNA-bd_sf"/>
</dbReference>
<dbReference type="PROSITE" id="PS00042">
    <property type="entry name" value="HTH_CRP_1"/>
    <property type="match status" value="1"/>
</dbReference>
<dbReference type="Gene3D" id="1.10.10.10">
    <property type="entry name" value="Winged helix-like DNA-binding domain superfamily/Winged helix DNA-binding domain"/>
    <property type="match status" value="1"/>
</dbReference>
<dbReference type="SMART" id="SM00419">
    <property type="entry name" value="HTH_CRP"/>
    <property type="match status" value="1"/>
</dbReference>
<dbReference type="Proteomes" id="UP000070456">
    <property type="component" value="Unassembled WGS sequence"/>
</dbReference>
<dbReference type="RefSeq" id="WP_068557297.1">
    <property type="nucleotide sequence ID" value="NZ_LOEE01000057.1"/>
</dbReference>
<dbReference type="InterPro" id="IPR036390">
    <property type="entry name" value="WH_DNA-bd_sf"/>
</dbReference>
<dbReference type="InterPro" id="IPR014710">
    <property type="entry name" value="RmlC-like_jellyroll"/>
</dbReference>
<dbReference type="PROSITE" id="PS51063">
    <property type="entry name" value="HTH_CRP_2"/>
    <property type="match status" value="1"/>
</dbReference>
<dbReference type="GO" id="GO:0003700">
    <property type="term" value="F:DNA-binding transcription factor activity"/>
    <property type="evidence" value="ECO:0007669"/>
    <property type="project" value="InterPro"/>
</dbReference>
<dbReference type="PROSITE" id="PS50042">
    <property type="entry name" value="CNMP_BINDING_3"/>
    <property type="match status" value="1"/>
</dbReference>
<dbReference type="STRING" id="520762.AN619_24240"/>
<dbReference type="InterPro" id="IPR012318">
    <property type="entry name" value="HTH_CRP"/>
</dbReference>
<dbReference type="InterPro" id="IPR018490">
    <property type="entry name" value="cNMP-bd_dom_sf"/>
</dbReference>
<proteinExistence type="predicted"/>
<keyword evidence="2" id="KW-0238">DNA-binding</keyword>
<dbReference type="SMART" id="SM00100">
    <property type="entry name" value="cNMP"/>
    <property type="match status" value="1"/>
</dbReference>
<keyword evidence="1" id="KW-0805">Transcription regulation</keyword>
<dbReference type="SUPFAM" id="SSF46785">
    <property type="entry name" value="Winged helix' DNA-binding domain"/>
    <property type="match status" value="1"/>
</dbReference>
<dbReference type="InterPro" id="IPR050397">
    <property type="entry name" value="Env_Response_Regulators"/>
</dbReference>
<reference evidence="6 7" key="1">
    <citation type="submission" date="2015-12" db="EMBL/GenBank/DDBJ databases">
        <title>Draft genome sequence of the thermoanaerobe Thermotalea metallivorans, an isolate from the runoff channel of the Great Artesian Basin, Australia.</title>
        <authorList>
            <person name="Patel B.K."/>
        </authorList>
    </citation>
    <scope>NUCLEOTIDE SEQUENCE [LARGE SCALE GENOMIC DNA]</scope>
    <source>
        <strain evidence="6 7">B2-1</strain>
    </source>
</reference>
<dbReference type="PRINTS" id="PR00034">
    <property type="entry name" value="HTHCRP"/>
</dbReference>
<dbReference type="InterPro" id="IPR000595">
    <property type="entry name" value="cNMP-bd_dom"/>
</dbReference>
<protein>
    <submittedName>
        <fullName evidence="6">cAMP receptor protein</fullName>
    </submittedName>
</protein>
<accession>A0A140L1A6</accession>
<dbReference type="SUPFAM" id="SSF51206">
    <property type="entry name" value="cAMP-binding domain-like"/>
    <property type="match status" value="1"/>
</dbReference>
<dbReference type="PATRIC" id="fig|520762.4.peg.2690"/>
<comment type="caution">
    <text evidence="6">The sequence shown here is derived from an EMBL/GenBank/DDBJ whole genome shotgun (WGS) entry which is preliminary data.</text>
</comment>
<evidence type="ECO:0000256" key="3">
    <source>
        <dbReference type="ARBA" id="ARBA00023163"/>
    </source>
</evidence>
<keyword evidence="6" id="KW-0675">Receptor</keyword>
<evidence type="ECO:0000256" key="2">
    <source>
        <dbReference type="ARBA" id="ARBA00023125"/>
    </source>
</evidence>
<keyword evidence="3" id="KW-0804">Transcription</keyword>
<sequence length="228" mass="25603">MEKNIELLKHIPLFSQLNDKSLEKIASITVEKKYRKGTIIFMEGDPGEAIFFIKSGKVKISKTSSDGRELILNIYGSGDVFAEVTIFNDVKYPATAEVVEDAVIGVVMNRELEELVKGDADLALQIIKILNKRLYMAQMKLKQMALSDTYVRTAQMIIKLAQEHGVEKNSVIELKLELSRQELANMIGTARETVSRALSQFKKEGSIDISGKKIIVKNIKKLKAWVQS</sequence>
<keyword evidence="7" id="KW-1185">Reference proteome</keyword>
<dbReference type="PANTHER" id="PTHR24567">
    <property type="entry name" value="CRP FAMILY TRANSCRIPTIONAL REGULATORY PROTEIN"/>
    <property type="match status" value="1"/>
</dbReference>
<dbReference type="OrthoDB" id="1706474at2"/>
<evidence type="ECO:0000259" key="4">
    <source>
        <dbReference type="PROSITE" id="PS50042"/>
    </source>
</evidence>
<dbReference type="AlphaFoldDB" id="A0A140L1A6"/>
<dbReference type="InterPro" id="IPR018335">
    <property type="entry name" value="Tscrpt_reg_HTH_Crp-type_CS"/>
</dbReference>
<dbReference type="Pfam" id="PF00027">
    <property type="entry name" value="cNMP_binding"/>
    <property type="match status" value="1"/>
</dbReference>
<dbReference type="CDD" id="cd00038">
    <property type="entry name" value="CAP_ED"/>
    <property type="match status" value="1"/>
</dbReference>
<gene>
    <name evidence="6" type="primary">crp_2</name>
    <name evidence="6" type="ORF">AN619_24240</name>
</gene>
<organism evidence="6 7">
    <name type="scientific">Thermotalea metallivorans</name>
    <dbReference type="NCBI Taxonomy" id="520762"/>
    <lineage>
        <taxon>Bacteria</taxon>
        <taxon>Bacillati</taxon>
        <taxon>Bacillota</taxon>
        <taxon>Clostridia</taxon>
        <taxon>Peptostreptococcales</taxon>
        <taxon>Thermotaleaceae</taxon>
        <taxon>Thermotalea</taxon>
    </lineage>
</organism>
<feature type="domain" description="Cyclic nucleotide-binding" evidence="4">
    <location>
        <begin position="13"/>
        <end position="133"/>
    </location>
</feature>
<feature type="domain" description="HTH crp-type" evidence="5">
    <location>
        <begin position="147"/>
        <end position="220"/>
    </location>
</feature>
<evidence type="ECO:0000256" key="1">
    <source>
        <dbReference type="ARBA" id="ARBA00023015"/>
    </source>
</evidence>
<dbReference type="Gene3D" id="2.60.120.10">
    <property type="entry name" value="Jelly Rolls"/>
    <property type="match status" value="1"/>
</dbReference>
<dbReference type="Pfam" id="PF13545">
    <property type="entry name" value="HTH_Crp_2"/>
    <property type="match status" value="1"/>
</dbReference>
<name>A0A140L1A6_9FIRM</name>
<dbReference type="GO" id="GO:0005829">
    <property type="term" value="C:cytosol"/>
    <property type="evidence" value="ECO:0007669"/>
    <property type="project" value="TreeGrafter"/>
</dbReference>
<evidence type="ECO:0000259" key="5">
    <source>
        <dbReference type="PROSITE" id="PS51063"/>
    </source>
</evidence>
<evidence type="ECO:0000313" key="7">
    <source>
        <dbReference type="Proteomes" id="UP000070456"/>
    </source>
</evidence>
<dbReference type="EMBL" id="LOEE01000057">
    <property type="protein sequence ID" value="KXG74331.1"/>
    <property type="molecule type" value="Genomic_DNA"/>
</dbReference>